<dbReference type="Proteomes" id="UP000612808">
    <property type="component" value="Unassembled WGS sequence"/>
</dbReference>
<feature type="signal peptide" evidence="1">
    <location>
        <begin position="1"/>
        <end position="29"/>
    </location>
</feature>
<dbReference type="EMBL" id="BOMB01000029">
    <property type="protein sequence ID" value="GID14154.1"/>
    <property type="molecule type" value="Genomic_DNA"/>
</dbReference>
<proteinExistence type="predicted"/>
<organism evidence="2 3">
    <name type="scientific">Actinocatenispora rupis</name>
    <dbReference type="NCBI Taxonomy" id="519421"/>
    <lineage>
        <taxon>Bacteria</taxon>
        <taxon>Bacillati</taxon>
        <taxon>Actinomycetota</taxon>
        <taxon>Actinomycetes</taxon>
        <taxon>Micromonosporales</taxon>
        <taxon>Micromonosporaceae</taxon>
        <taxon>Actinocatenispora</taxon>
    </lineage>
</organism>
<keyword evidence="1" id="KW-0732">Signal</keyword>
<name>A0A8J3JCC9_9ACTN</name>
<evidence type="ECO:0000313" key="2">
    <source>
        <dbReference type="EMBL" id="GID14154.1"/>
    </source>
</evidence>
<keyword evidence="3" id="KW-1185">Reference proteome</keyword>
<feature type="chain" id="PRO_5035233397" evidence="1">
    <location>
        <begin position="30"/>
        <end position="308"/>
    </location>
</feature>
<evidence type="ECO:0000313" key="3">
    <source>
        <dbReference type="Proteomes" id="UP000612808"/>
    </source>
</evidence>
<dbReference type="RefSeq" id="WP_203661847.1">
    <property type="nucleotide sequence ID" value="NZ_BAAAZM010000001.1"/>
</dbReference>
<protein>
    <submittedName>
        <fullName evidence="2">Uncharacterized protein</fullName>
    </submittedName>
</protein>
<accession>A0A8J3JCC9</accession>
<evidence type="ECO:0000256" key="1">
    <source>
        <dbReference type="SAM" id="SignalP"/>
    </source>
</evidence>
<reference evidence="2" key="1">
    <citation type="submission" date="2021-01" db="EMBL/GenBank/DDBJ databases">
        <title>Whole genome shotgun sequence of Actinocatenispora rupis NBRC 107355.</title>
        <authorList>
            <person name="Komaki H."/>
            <person name="Tamura T."/>
        </authorList>
    </citation>
    <scope>NUCLEOTIDE SEQUENCE</scope>
    <source>
        <strain evidence="2">NBRC 107355</strain>
    </source>
</reference>
<sequence>MKLQTLRRTVAVAAAAGLLATFGVTSAGATENWQRVGTDSHSGVSGIALESRTDGGDLSALIVHDNKNAGEAHLSRVTMRDGATSVERLKWTGAEPVDLESIEAIPGMTGEYVALASRGIAYHIKVADSTASVIDYTPLPAIGEGDEFESFSIISQNGKLAALWADRGEGKKRPSTIYAASLSFTKWGQATFGAVVEKKYRAHYPTDEGTRNVSDMTVTSSGRILTSSASDAGDDGPFDSAVSLAGRVTVSSKGRVRISVSRSARVLATFPQHKVEAIECLPGTGDALLGTDDENLGGYVRTAPLCAA</sequence>
<dbReference type="AlphaFoldDB" id="A0A8J3JCC9"/>
<comment type="caution">
    <text evidence="2">The sequence shown here is derived from an EMBL/GenBank/DDBJ whole genome shotgun (WGS) entry which is preliminary data.</text>
</comment>
<gene>
    <name evidence="2" type="ORF">Aru02nite_50430</name>
</gene>